<organism evidence="1 2">
    <name type="scientific">Pseudomonas tructae</name>
    <dbReference type="NCBI Taxonomy" id="2518644"/>
    <lineage>
        <taxon>Bacteria</taxon>
        <taxon>Pseudomonadati</taxon>
        <taxon>Pseudomonadota</taxon>
        <taxon>Gammaproteobacteria</taxon>
        <taxon>Pseudomonadales</taxon>
        <taxon>Pseudomonadaceae</taxon>
        <taxon>Pseudomonas</taxon>
    </lineage>
</organism>
<dbReference type="RefSeq" id="WP_130265046.1">
    <property type="nucleotide sequence ID" value="NZ_CP035952.1"/>
</dbReference>
<dbReference type="EMBL" id="CP035952">
    <property type="protein sequence ID" value="QBF27184.1"/>
    <property type="molecule type" value="Genomic_DNA"/>
</dbReference>
<dbReference type="Proteomes" id="UP000291130">
    <property type="component" value="Chromosome"/>
</dbReference>
<keyword evidence="2" id="KW-1185">Reference proteome</keyword>
<proteinExistence type="predicted"/>
<evidence type="ECO:0000313" key="1">
    <source>
        <dbReference type="EMBL" id="QBF27184.1"/>
    </source>
</evidence>
<gene>
    <name evidence="1" type="ORF">EXN22_16340</name>
</gene>
<name>A0A411MK44_9PSED</name>
<evidence type="ECO:0000313" key="2">
    <source>
        <dbReference type="Proteomes" id="UP000291130"/>
    </source>
</evidence>
<dbReference type="KEGG" id="ptk:EXN22_16340"/>
<reference evidence="1 2" key="1">
    <citation type="submission" date="2019-02" db="EMBL/GenBank/DDBJ databases">
        <title>Complete genome sequence of Pseudomonas sp. SNU WT1 isolated from rainbow trout.</title>
        <authorList>
            <person name="Oh W.T."/>
            <person name="Park S.C."/>
        </authorList>
    </citation>
    <scope>NUCLEOTIDE SEQUENCE [LARGE SCALE GENOMIC DNA]</scope>
    <source>
        <strain evidence="1 2">SNU WT1</strain>
    </source>
</reference>
<protein>
    <submittedName>
        <fullName evidence="1">Uncharacterized protein</fullName>
    </submittedName>
</protein>
<dbReference type="AlphaFoldDB" id="A0A411MK44"/>
<accession>A0A411MK44</accession>
<sequence length="74" mass="8532">MNVKADALEILEDRFTKLASGPSDQLYGEVDMAIEMCGLLGFISFSERSHFQLRRDRIKQRDVDEFLLREGLLP</sequence>